<dbReference type="GO" id="GO:0031047">
    <property type="term" value="P:regulatory ncRNA-mediated gene silencing"/>
    <property type="evidence" value="ECO:0007669"/>
    <property type="project" value="InterPro"/>
</dbReference>
<dbReference type="PANTHER" id="PTHR46619">
    <property type="entry name" value="RNA RECOGNITION MOTIF XS DOMAIN PROTEIN-RELATED"/>
    <property type="match status" value="1"/>
</dbReference>
<dbReference type="OrthoDB" id="777694at2759"/>
<organism evidence="2 3">
    <name type="scientific">Juglans regia</name>
    <name type="common">English walnut</name>
    <dbReference type="NCBI Taxonomy" id="51240"/>
    <lineage>
        <taxon>Eukaryota</taxon>
        <taxon>Viridiplantae</taxon>
        <taxon>Streptophyta</taxon>
        <taxon>Embryophyta</taxon>
        <taxon>Tracheophyta</taxon>
        <taxon>Spermatophyta</taxon>
        <taxon>Magnoliopsida</taxon>
        <taxon>eudicotyledons</taxon>
        <taxon>Gunneridae</taxon>
        <taxon>Pentapetalae</taxon>
        <taxon>rosids</taxon>
        <taxon>fabids</taxon>
        <taxon>Fagales</taxon>
        <taxon>Juglandaceae</taxon>
        <taxon>Juglans</taxon>
    </lineage>
</organism>
<dbReference type="InterPro" id="IPR038588">
    <property type="entry name" value="XS_domain_sf"/>
</dbReference>
<dbReference type="STRING" id="51240.A0A2I4HB39"/>
<sequence>MQSRRHDDYSTIAPGSKFRAQHRSRMGTDPCNGTLCDRSPLTRQNASPHEFDGSRRVVGASRRSGSAERGDYAWHLGGGSGGRRDRMRSRSPPFEQVKRRAQFHEGGIGMRRDYDLPIELQRRYELADRTDDKVGDDSLTSTNVYGYQHYSSRMGKEKDFNESRLSEAGGRRMLGQKSMAMEDGIPRGSYRLPQDRGPTSNYRETDGHLSSSSQSIDIRRIEHETLQYRDPVAVDELPILESSKDGEKPMFQSRDVPYLVGSASHSKDSARTFPLKDLAISSSRMLRDEFSGSYQDGIHLPPSDEFSRNGRNLIDPIGCNIYGRSPLIGSPGHHETKQRNLTYCQRGAYSPTRVKCEDHSYPKLRGTANDDREHPPDDLYRAIPPHAPLDYDLAQINYDHRHMSRPSNMHPIVNRAHDNSDDPYGNSDKGIILDHSTLPKHAGLDYLDMNRTSNTSTQGGEYLGSGCNDVDFGRRVPEHYKKAHLSASQDHHLIHLRSDYAFGKDAGPKFLKERLQSPPISKYDSDMHRHSVRTQRMEEELGLCEPLDRVIKRKYSADEELGGHDSGRFMSKWDAAGELQDLYDRGEEWIDDDTSGLYSSNVVGFDRNEYRKSKRIYDRLERHQDFTSDEWLSSQDFLAHTQRHSVRLYKHGGQFTRCHPRNGSFSSNNLHYLDRRSGFHKHPKVWKSNDDYYEDVHEDYGNPSEDWASHSESEPAEDTEKFKQLVHEAFLKFSKKLNVNPAVRRRYKEQGKGGSLFCIACGRSLSKEFMDTQRLVRHAFMSHKVGLRAQHLGLHKAICVLLGWNTVAPHDTITWVPQVLSNAEALAQKEDLILWPPVIIIHNISMSDNNPGKWKVITMDEIEALLRRKGFVRGRIKVCLGRPSDQSVMVVKFLGTFTGMGDAERLHKYYAENKRGRIDFGQLAMNNGKSSNSWDAGMQGDGGEEHVLYGYMGIAEDLDKVDINTRKSNLIKSKKEIQDLANAPVRPEER</sequence>
<dbReference type="GeneID" id="109015351"/>
<dbReference type="PANTHER" id="PTHR46619:SF4">
    <property type="entry name" value="XS DOMAIN-CONTAINING PROTEIN-RELATED"/>
    <property type="match status" value="1"/>
</dbReference>
<evidence type="ECO:0000256" key="1">
    <source>
        <dbReference type="SAM" id="MobiDB-lite"/>
    </source>
</evidence>
<feature type="region of interest" description="Disordered" evidence="1">
    <location>
        <begin position="1"/>
        <end position="95"/>
    </location>
</feature>
<dbReference type="Pfam" id="PF03468">
    <property type="entry name" value="XS"/>
    <property type="match status" value="1"/>
</dbReference>
<dbReference type="Gramene" id="Jr14_04530_p1">
    <property type="protein sequence ID" value="cds.Jr14_04530_p1"/>
    <property type="gene ID" value="Jr14_04530"/>
</dbReference>
<evidence type="ECO:0000313" key="2">
    <source>
        <dbReference type="Proteomes" id="UP000235220"/>
    </source>
</evidence>
<dbReference type="Gene3D" id="3.30.70.2890">
    <property type="entry name" value="XS domain"/>
    <property type="match status" value="1"/>
</dbReference>
<evidence type="ECO:0000313" key="3">
    <source>
        <dbReference type="RefSeq" id="XP_018853376.1"/>
    </source>
</evidence>
<gene>
    <name evidence="3" type="primary">LOC109015351</name>
</gene>
<dbReference type="InterPro" id="IPR005380">
    <property type="entry name" value="XS_domain"/>
</dbReference>
<reference evidence="3" key="1">
    <citation type="submission" date="2025-08" db="UniProtKB">
        <authorList>
            <consortium name="RefSeq"/>
        </authorList>
    </citation>
    <scope>IDENTIFICATION</scope>
    <source>
        <tissue evidence="3">Leaves</tissue>
    </source>
</reference>
<protein>
    <submittedName>
        <fullName evidence="3">Uncharacterized protein LOC109015351</fullName>
    </submittedName>
</protein>
<feature type="region of interest" description="Disordered" evidence="1">
    <location>
        <begin position="181"/>
        <end position="214"/>
    </location>
</feature>
<dbReference type="KEGG" id="jre:109015351"/>
<dbReference type="Proteomes" id="UP000235220">
    <property type="component" value="Chromosome 14"/>
</dbReference>
<dbReference type="RefSeq" id="XP_018853376.1">
    <property type="nucleotide sequence ID" value="XM_018997831.2"/>
</dbReference>
<proteinExistence type="predicted"/>
<dbReference type="AlphaFoldDB" id="A0A2I4HB39"/>
<keyword evidence="2" id="KW-1185">Reference proteome</keyword>
<name>A0A2I4HB39_JUGRE</name>
<accession>A0A2I4HB39</accession>